<evidence type="ECO:0000256" key="10">
    <source>
        <dbReference type="ARBA" id="ARBA00023134"/>
    </source>
</evidence>
<keyword evidence="18" id="KW-1185">Reference proteome</keyword>
<dbReference type="GO" id="GO:0015093">
    <property type="term" value="F:ferrous iron transmembrane transporter activity"/>
    <property type="evidence" value="ECO:0007669"/>
    <property type="project" value="UniProtKB-UniRule"/>
</dbReference>
<dbReference type="GO" id="GO:0005525">
    <property type="term" value="F:GTP binding"/>
    <property type="evidence" value="ECO:0007669"/>
    <property type="project" value="UniProtKB-KW"/>
</dbReference>
<evidence type="ECO:0000256" key="9">
    <source>
        <dbReference type="ARBA" id="ARBA00023065"/>
    </source>
</evidence>
<feature type="transmembrane region" description="Helical" evidence="15">
    <location>
        <begin position="358"/>
        <end position="382"/>
    </location>
</feature>
<dbReference type="NCBIfam" id="TIGR00437">
    <property type="entry name" value="feoB"/>
    <property type="match status" value="1"/>
</dbReference>
<dbReference type="AlphaFoldDB" id="A0AAF0CMR3"/>
<evidence type="ECO:0000256" key="6">
    <source>
        <dbReference type="ARBA" id="ARBA00022741"/>
    </source>
</evidence>
<dbReference type="InterPro" id="IPR027417">
    <property type="entry name" value="P-loop_NTPase"/>
</dbReference>
<gene>
    <name evidence="17" type="primary">feoB</name>
    <name evidence="17" type="ORF">PXH66_19430</name>
</gene>
<accession>A0AAF0CMR3</accession>
<sequence>MSLPSHVKTPPRAPVYAFVGNPNCGKSTLFNAMTGLKQKVGNYPGVTVERKIGTAYSQHGQPMTVIDLPGAYSLAARSPDEAVTRDVLLGRRADTQMPDRVVCIVDASNLERNLYLVHQILDLGRPVILVINMMDVAAASGLKIRIGRLEKQLGIPVIATQASRGQGVIELKLAMSRPDLPLPKHRWDIPAAISSAVAELQASLQDSDGKPPLIARAEALLLLTDQDPVRVSGSQPLSQRTAQILATWKKRWEDEGTDWSAMLVGARYEIIGELAADATEQSATTVTQNASDRIDAVVTHGIGGWLVLGAIMTTLFLSIFTLAEYPMDLIDSLVAALSDSVKNHMPPGDLRDLITDGAIAGVGGVVIFLPQILILFFFVGLLESTGYMARAAFIMDRLMSRVGLNGRSFIPLLSSYACAIPGIMATRTIENPKDRLVTILVAPFMSCSARLPVYLLMIAALVPSGDVPIMTKVGLMLLMYALGTFGAFGFAWVFKRTLLRGEPSLMIMELPPYRLPRIKDVFMQMLERGGLFLKRAGTIILGISIILWFLTAYPKAGPEASPGEQIAQSFAGQAGHFIEPVIKPLGFNWEIGIGLISSFAAREVFVSATSVVFNVEEDEENTAPLLAALHEATWPDGRQLFTPLVCLTLMVFYVFAMQCVSTVAVVKRETNSWRWPLFQIGYQTGFAWLLCLAIYQTGTALGY</sequence>
<keyword evidence="14" id="KW-0479">Metal-binding</keyword>
<reference evidence="17" key="1">
    <citation type="submission" date="2023-03" db="EMBL/GenBank/DDBJ databases">
        <title>Lomoglobus Profundus gen. nov., sp. nov., a novel member of the phylum Verrucomicrobia, isolated from deep-marine sediment of South China Sea.</title>
        <authorList>
            <person name="Ahmad T."/>
            <person name="Ishaq S.E."/>
            <person name="Wang F."/>
        </authorList>
    </citation>
    <scope>NUCLEOTIDE SEQUENCE</scope>
    <source>
        <strain evidence="17">LMO-M01</strain>
    </source>
</reference>
<feature type="binding site" evidence="14">
    <location>
        <position position="35"/>
    </location>
    <ligand>
        <name>Mg(2+)</name>
        <dbReference type="ChEBI" id="CHEBI:18420"/>
        <label>2</label>
    </ligand>
</feature>
<evidence type="ECO:0000256" key="12">
    <source>
        <dbReference type="NCBIfam" id="TIGR00437"/>
    </source>
</evidence>
<dbReference type="GO" id="GO:0046872">
    <property type="term" value="F:metal ion binding"/>
    <property type="evidence" value="ECO:0007669"/>
    <property type="project" value="UniProtKB-KW"/>
</dbReference>
<dbReference type="InterPro" id="IPR011640">
    <property type="entry name" value="Fe2_transport_prot_B_C"/>
</dbReference>
<keyword evidence="7 15" id="KW-1133">Transmembrane helix</keyword>
<dbReference type="PANTHER" id="PTHR43185">
    <property type="entry name" value="FERROUS IRON TRANSPORT PROTEIN B"/>
    <property type="match status" value="1"/>
</dbReference>
<evidence type="ECO:0000256" key="3">
    <source>
        <dbReference type="ARBA" id="ARBA00022475"/>
    </source>
</evidence>
<evidence type="ECO:0000256" key="14">
    <source>
        <dbReference type="PIRSR" id="PIRSR603373-2"/>
    </source>
</evidence>
<dbReference type="PANTHER" id="PTHR43185:SF1">
    <property type="entry name" value="FE(2+) TRANSPORTER FEOB"/>
    <property type="match status" value="1"/>
</dbReference>
<dbReference type="InterPro" id="IPR011642">
    <property type="entry name" value="Gate_dom"/>
</dbReference>
<dbReference type="RefSeq" id="WP_330930850.1">
    <property type="nucleotide sequence ID" value="NZ_JAKGCW010000044.1"/>
</dbReference>
<feature type="domain" description="FeoB-type G" evidence="16">
    <location>
        <begin position="13"/>
        <end position="181"/>
    </location>
</feature>
<dbReference type="InterPro" id="IPR003373">
    <property type="entry name" value="Fe2_transport_prot-B"/>
</dbReference>
<keyword evidence="6 13" id="KW-0547">Nucleotide-binding</keyword>
<evidence type="ECO:0000313" key="18">
    <source>
        <dbReference type="Proteomes" id="UP001218638"/>
    </source>
</evidence>
<feature type="transmembrane region" description="Helical" evidence="15">
    <location>
        <begin position="302"/>
        <end position="323"/>
    </location>
</feature>
<feature type="binding site" evidence="13">
    <location>
        <begin position="20"/>
        <end position="27"/>
    </location>
    <ligand>
        <name>GTP</name>
        <dbReference type="ChEBI" id="CHEBI:37565"/>
        <label>1</label>
    </ligand>
</feature>
<dbReference type="SUPFAM" id="SSF52540">
    <property type="entry name" value="P-loop containing nucleoside triphosphate hydrolases"/>
    <property type="match status" value="1"/>
</dbReference>
<keyword evidence="2 15" id="KW-0813">Transport</keyword>
<dbReference type="InterPro" id="IPR050860">
    <property type="entry name" value="FeoB_GTPase"/>
</dbReference>
<evidence type="ECO:0000256" key="7">
    <source>
        <dbReference type="ARBA" id="ARBA00022989"/>
    </source>
</evidence>
<dbReference type="EMBL" id="CP119075">
    <property type="protein sequence ID" value="WED64518.1"/>
    <property type="molecule type" value="Genomic_DNA"/>
</dbReference>
<dbReference type="InterPro" id="IPR030389">
    <property type="entry name" value="G_FEOB_dom"/>
</dbReference>
<keyword evidence="14" id="KW-0460">Magnesium</keyword>
<feature type="binding site" evidence="14">
    <location>
        <position position="31"/>
    </location>
    <ligand>
        <name>Mg(2+)</name>
        <dbReference type="ChEBI" id="CHEBI:18420"/>
        <label>2</label>
    </ligand>
</feature>
<protein>
    <recommendedName>
        <fullName evidence="12 15">Ferrous iron transport protein B</fullName>
    </recommendedName>
</protein>
<evidence type="ECO:0000256" key="8">
    <source>
        <dbReference type="ARBA" id="ARBA00023004"/>
    </source>
</evidence>
<dbReference type="PROSITE" id="PS51711">
    <property type="entry name" value="G_FEOB"/>
    <property type="match status" value="1"/>
</dbReference>
<dbReference type="Pfam" id="PF07670">
    <property type="entry name" value="Gate"/>
    <property type="match status" value="2"/>
</dbReference>
<comment type="caution">
    <text evidence="15">Lacks conserved residue(s) required for the propagation of feature annotation.</text>
</comment>
<keyword evidence="4 15" id="KW-0410">Iron transport</keyword>
<evidence type="ECO:0000259" key="16">
    <source>
        <dbReference type="PROSITE" id="PS51711"/>
    </source>
</evidence>
<organism evidence="17 18">
    <name type="scientific">Synoicihabitans lomoniglobus</name>
    <dbReference type="NCBI Taxonomy" id="2909285"/>
    <lineage>
        <taxon>Bacteria</taxon>
        <taxon>Pseudomonadati</taxon>
        <taxon>Verrucomicrobiota</taxon>
        <taxon>Opitutia</taxon>
        <taxon>Opitutales</taxon>
        <taxon>Opitutaceae</taxon>
        <taxon>Synoicihabitans</taxon>
    </lineage>
</organism>
<feature type="transmembrane region" description="Helical" evidence="15">
    <location>
        <begin position="436"/>
        <end position="461"/>
    </location>
</feature>
<feature type="transmembrane region" description="Helical" evidence="15">
    <location>
        <begin position="473"/>
        <end position="494"/>
    </location>
</feature>
<dbReference type="InterPro" id="IPR006073">
    <property type="entry name" value="GTP-bd"/>
</dbReference>
<dbReference type="PRINTS" id="PR00326">
    <property type="entry name" value="GTP1OBG"/>
</dbReference>
<evidence type="ECO:0000313" key="17">
    <source>
        <dbReference type="EMBL" id="WED64518.1"/>
    </source>
</evidence>
<dbReference type="GO" id="GO:0005886">
    <property type="term" value="C:plasma membrane"/>
    <property type="evidence" value="ECO:0007669"/>
    <property type="project" value="UniProtKB-SubCell"/>
</dbReference>
<dbReference type="Gene3D" id="3.40.50.300">
    <property type="entry name" value="P-loop containing nucleotide triphosphate hydrolases"/>
    <property type="match status" value="1"/>
</dbReference>
<feature type="binding site" evidence="14">
    <location>
        <position position="34"/>
    </location>
    <ligand>
        <name>Mg(2+)</name>
        <dbReference type="ChEBI" id="CHEBI:18420"/>
        <label>2</label>
    </ligand>
</feature>
<feature type="transmembrane region" description="Helical" evidence="15">
    <location>
        <begin position="532"/>
        <end position="553"/>
    </location>
</feature>
<keyword evidence="10 13" id="KW-0342">GTP-binding</keyword>
<dbReference type="CDD" id="cd01879">
    <property type="entry name" value="FeoB"/>
    <property type="match status" value="1"/>
</dbReference>
<evidence type="ECO:0000256" key="13">
    <source>
        <dbReference type="PIRSR" id="PIRSR603373-1"/>
    </source>
</evidence>
<feature type="transmembrane region" description="Helical" evidence="15">
    <location>
        <begin position="677"/>
        <end position="695"/>
    </location>
</feature>
<dbReference type="KEGG" id="slom:PXH66_19430"/>
<evidence type="ECO:0000256" key="5">
    <source>
        <dbReference type="ARBA" id="ARBA00022692"/>
    </source>
</evidence>
<dbReference type="Pfam" id="PF02421">
    <property type="entry name" value="FeoB_N"/>
    <property type="match status" value="1"/>
</dbReference>
<feature type="binding site" evidence="14">
    <location>
        <position position="32"/>
    </location>
    <ligand>
        <name>Mg(2+)</name>
        <dbReference type="ChEBI" id="CHEBI:18420"/>
        <label>2</label>
    </ligand>
</feature>
<keyword evidence="5 15" id="KW-0812">Transmembrane</keyword>
<feature type="transmembrane region" description="Helical" evidence="15">
    <location>
        <begin position="640"/>
        <end position="665"/>
    </location>
</feature>
<dbReference type="Proteomes" id="UP001218638">
    <property type="component" value="Chromosome"/>
</dbReference>
<evidence type="ECO:0000256" key="2">
    <source>
        <dbReference type="ARBA" id="ARBA00022448"/>
    </source>
</evidence>
<keyword evidence="8 15" id="KW-0408">Iron</keyword>
<evidence type="ECO:0000256" key="1">
    <source>
        <dbReference type="ARBA" id="ARBA00004651"/>
    </source>
</evidence>
<feature type="binding site" evidence="13">
    <location>
        <begin position="45"/>
        <end position="49"/>
    </location>
    <ligand>
        <name>GTP</name>
        <dbReference type="ChEBI" id="CHEBI:37565"/>
        <label>1</label>
    </ligand>
</feature>
<comment type="subcellular location">
    <subcellularLocation>
        <location evidence="15">Cell inner membrane</location>
        <topology evidence="15">Multi-pass membrane protein</topology>
    </subcellularLocation>
    <subcellularLocation>
        <location evidence="1">Cell membrane</location>
        <topology evidence="1">Multi-pass membrane protein</topology>
    </subcellularLocation>
</comment>
<keyword evidence="11 15" id="KW-0472">Membrane</keyword>
<evidence type="ECO:0000256" key="11">
    <source>
        <dbReference type="ARBA" id="ARBA00023136"/>
    </source>
</evidence>
<keyword evidence="3" id="KW-1003">Cell membrane</keyword>
<comment type="function">
    <text evidence="15">Probable transporter of a GTP-driven Fe(2+) uptake system.</text>
</comment>
<proteinExistence type="inferred from homology"/>
<evidence type="ECO:0000256" key="15">
    <source>
        <dbReference type="RuleBase" id="RU362098"/>
    </source>
</evidence>
<comment type="similarity">
    <text evidence="15">Belongs to the TRAFAC class TrmE-Era-EngA-EngB-Septin-like GTPase superfamily. FeoB GTPase (TC 9.A.8) family.</text>
</comment>
<keyword evidence="9" id="KW-0406">Ion transport</keyword>
<evidence type="ECO:0000256" key="4">
    <source>
        <dbReference type="ARBA" id="ARBA00022496"/>
    </source>
</evidence>
<feature type="binding site" evidence="13">
    <location>
        <begin position="132"/>
        <end position="135"/>
    </location>
    <ligand>
        <name>GTP</name>
        <dbReference type="ChEBI" id="CHEBI:37565"/>
        <label>1</label>
    </ligand>
</feature>
<dbReference type="Pfam" id="PF07664">
    <property type="entry name" value="FeoB_C"/>
    <property type="match status" value="1"/>
</dbReference>
<feature type="binding site" evidence="13">
    <location>
        <begin position="67"/>
        <end position="70"/>
    </location>
    <ligand>
        <name>GTP</name>
        <dbReference type="ChEBI" id="CHEBI:37565"/>
        <label>1</label>
    </ligand>
</feature>
<name>A0AAF0CMR3_9BACT</name>